<dbReference type="InterPro" id="IPR029787">
    <property type="entry name" value="Nucleotide_cyclase"/>
</dbReference>
<accession>A0ABU4W9M3</accession>
<dbReference type="PROSITE" id="PS50887">
    <property type="entry name" value="GGDEF"/>
    <property type="match status" value="1"/>
</dbReference>
<evidence type="ECO:0000313" key="5">
    <source>
        <dbReference type="Proteomes" id="UP001279681"/>
    </source>
</evidence>
<dbReference type="CDD" id="cd01948">
    <property type="entry name" value="EAL"/>
    <property type="match status" value="1"/>
</dbReference>
<sequence length="909" mass="105127">MFFRFLVFTFFLVFNLVFTKEPAITIALLDEPFYNLSFNDNPSLNDSIKKIFINDLKLNVTFKEISYKNLKEALEKNEIDGVALIPKNDIYDKHLYFSESIYSEELFVVSQNQKLFALGDLNGKIIYTPQMESYRKILDAILDNNDLRSYLIPVDNLDKYKDNLILTSTPVMYKPKYGINVSKSTGVSIALTEKYKYLLPKINTILKNGFREYFLNRLISLNKAKAFNNFYESLTPEEKKYLNSLSSLNVVYENASNTLISYKSEISGSYKGIAPKVFRILQNNLHINFIDVTDKGYSIDSLNNKDVDIMLLSKTQERVKDFIFSNKISELGVYVINLESNPNTPRTVGVLKNSVEQHIARRYDVDSNIITFDNFDDMVLALNKGDVGNLLVTNKEFFDANKYNITFFESIPINLTFNKNNVILRDIIDKAFRYIINIPRSTDEATLERELENRLIYQKNKQFRNLLIYFSILFIFIILGVSSYLYKEKLHKKTLLVDSLTGLPNRFIFDKFCKEYNYYFGYTFVIDLNNFKQLNDSLGHGFGDIILKEFANFLKNSFITDHIFRISGDEFYGFSFESIDTIVERLSKYREFCPTLVKNSVTFNLGICAKSSKTSLIKSFKYADLAMLETKKDKNSFYKIADKDFIEKMDREGAILQLLKEDISGIYPVFQPKYSLEKGSLIGAEALARCDSKEMGTIAPFEFIPIAEKYNFIHKVDYKIAKESIVFVKKLLENKHNLENFKISFNISIKTFKRDDLIDIISGLLKAFDVPGKYFEAEITESIFVLDMKDLITKLKELKKLGIQISLDDFTAGHSTAGLLPLLPIDVVKLDKSLLDSRTINKEKGEIVFKNLTTLIKDLNFKIVAEGVEDEEQVQFLKDLHIDYAQGFYFKKPITENEFIEEVKFNNDI</sequence>
<protein>
    <submittedName>
        <fullName evidence="4">EAL domain-containing protein</fullName>
    </submittedName>
</protein>
<gene>
    <name evidence="4" type="ORF">RFV38_05300</name>
</gene>
<evidence type="ECO:0000259" key="3">
    <source>
        <dbReference type="PROSITE" id="PS50887"/>
    </source>
</evidence>
<dbReference type="SUPFAM" id="SSF55073">
    <property type="entry name" value="Nucleotide cyclase"/>
    <property type="match status" value="1"/>
</dbReference>
<name>A0ABU4W9M3_9FUSO</name>
<dbReference type="Gene3D" id="3.20.20.450">
    <property type="entry name" value="EAL domain"/>
    <property type="match status" value="1"/>
</dbReference>
<dbReference type="Gene3D" id="3.40.190.10">
    <property type="entry name" value="Periplasmic binding protein-like II"/>
    <property type="match status" value="4"/>
</dbReference>
<dbReference type="InterPro" id="IPR043128">
    <property type="entry name" value="Rev_trsase/Diguanyl_cyclase"/>
</dbReference>
<dbReference type="InterPro" id="IPR035919">
    <property type="entry name" value="EAL_sf"/>
</dbReference>
<dbReference type="PANTHER" id="PTHR33121:SF71">
    <property type="entry name" value="OXYGEN SENSOR PROTEIN DOSP"/>
    <property type="match status" value="1"/>
</dbReference>
<feature type="transmembrane region" description="Helical" evidence="1">
    <location>
        <begin position="466"/>
        <end position="486"/>
    </location>
</feature>
<dbReference type="CDD" id="cd01949">
    <property type="entry name" value="GGDEF"/>
    <property type="match status" value="1"/>
</dbReference>
<comment type="caution">
    <text evidence="4">The sequence shown here is derived from an EMBL/GenBank/DDBJ whole genome shotgun (WGS) entry which is preliminary data.</text>
</comment>
<feature type="domain" description="EAL" evidence="2">
    <location>
        <begin position="648"/>
        <end position="907"/>
    </location>
</feature>
<dbReference type="PANTHER" id="PTHR33121">
    <property type="entry name" value="CYCLIC DI-GMP PHOSPHODIESTERASE PDEF"/>
    <property type="match status" value="1"/>
</dbReference>
<evidence type="ECO:0000259" key="2">
    <source>
        <dbReference type="PROSITE" id="PS50883"/>
    </source>
</evidence>
<dbReference type="SUPFAM" id="SSF141868">
    <property type="entry name" value="EAL domain-like"/>
    <property type="match status" value="1"/>
</dbReference>
<dbReference type="SMART" id="SM00052">
    <property type="entry name" value="EAL"/>
    <property type="match status" value="1"/>
</dbReference>
<dbReference type="SUPFAM" id="SSF53850">
    <property type="entry name" value="Periplasmic binding protein-like II"/>
    <property type="match status" value="2"/>
</dbReference>
<keyword evidence="1" id="KW-0472">Membrane</keyword>
<dbReference type="InterPro" id="IPR001633">
    <property type="entry name" value="EAL_dom"/>
</dbReference>
<dbReference type="InterPro" id="IPR000160">
    <property type="entry name" value="GGDEF_dom"/>
</dbReference>
<dbReference type="EMBL" id="JAVIKH010000005">
    <property type="protein sequence ID" value="MDX8335914.1"/>
    <property type="molecule type" value="Genomic_DNA"/>
</dbReference>
<keyword evidence="1" id="KW-0812">Transmembrane</keyword>
<dbReference type="NCBIfam" id="TIGR00254">
    <property type="entry name" value="GGDEF"/>
    <property type="match status" value="1"/>
</dbReference>
<dbReference type="Pfam" id="PF00990">
    <property type="entry name" value="GGDEF"/>
    <property type="match status" value="1"/>
</dbReference>
<keyword evidence="1" id="KW-1133">Transmembrane helix</keyword>
<reference evidence="5" key="1">
    <citation type="submission" date="2023-07" db="EMBL/GenBank/DDBJ databases">
        <authorList>
            <person name="Colorado M.A."/>
            <person name="Villamil L.M."/>
            <person name="Melo J.F."/>
            <person name="Rodriguez J.A."/>
            <person name="Ruiz R.Y."/>
        </authorList>
    </citation>
    <scope>NUCLEOTIDE SEQUENCE [LARGE SCALE GENOMIC DNA]</scope>
    <source>
        <strain evidence="5">C33</strain>
    </source>
</reference>
<keyword evidence="5" id="KW-1185">Reference proteome</keyword>
<dbReference type="InterPro" id="IPR050706">
    <property type="entry name" value="Cyclic-di-GMP_PDE-like"/>
</dbReference>
<dbReference type="Pfam" id="PF00563">
    <property type="entry name" value="EAL"/>
    <property type="match status" value="1"/>
</dbReference>
<dbReference type="Proteomes" id="UP001279681">
    <property type="component" value="Unassembled WGS sequence"/>
</dbReference>
<dbReference type="Gene3D" id="3.30.70.270">
    <property type="match status" value="1"/>
</dbReference>
<organism evidence="4 5">
    <name type="scientific">Candidatus Cetobacterium colombiensis</name>
    <dbReference type="NCBI Taxonomy" id="3073100"/>
    <lineage>
        <taxon>Bacteria</taxon>
        <taxon>Fusobacteriati</taxon>
        <taxon>Fusobacteriota</taxon>
        <taxon>Fusobacteriia</taxon>
        <taxon>Fusobacteriales</taxon>
        <taxon>Fusobacteriaceae</taxon>
        <taxon>Cetobacterium</taxon>
    </lineage>
</organism>
<proteinExistence type="predicted"/>
<dbReference type="PROSITE" id="PS50883">
    <property type="entry name" value="EAL"/>
    <property type="match status" value="1"/>
</dbReference>
<dbReference type="RefSeq" id="WP_320313318.1">
    <property type="nucleotide sequence ID" value="NZ_JAVIKH010000005.1"/>
</dbReference>
<evidence type="ECO:0000256" key="1">
    <source>
        <dbReference type="SAM" id="Phobius"/>
    </source>
</evidence>
<dbReference type="SMART" id="SM00267">
    <property type="entry name" value="GGDEF"/>
    <property type="match status" value="1"/>
</dbReference>
<evidence type="ECO:0000313" key="4">
    <source>
        <dbReference type="EMBL" id="MDX8335914.1"/>
    </source>
</evidence>
<feature type="domain" description="GGDEF" evidence="3">
    <location>
        <begin position="519"/>
        <end position="643"/>
    </location>
</feature>